<accession>A0A6G3MED6</accession>
<comment type="subcellular location">
    <subcellularLocation>
        <location evidence="1">Nucleus</location>
    </subcellularLocation>
</comment>
<evidence type="ECO:0000256" key="4">
    <source>
        <dbReference type="ARBA" id="ARBA00023187"/>
    </source>
</evidence>
<dbReference type="GO" id="GO:0071013">
    <property type="term" value="C:catalytic step 2 spliceosome"/>
    <property type="evidence" value="ECO:0007669"/>
    <property type="project" value="TreeGrafter"/>
</dbReference>
<reference evidence="7" key="1">
    <citation type="submission" date="2018-11" db="EMBL/GenBank/DDBJ databases">
        <title>Henneguya salminicola genome and transcriptome.</title>
        <authorList>
            <person name="Yahalomi D."/>
            <person name="Atkinson S.D."/>
            <person name="Neuhof M."/>
            <person name="Chang E.S."/>
            <person name="Philippe H."/>
            <person name="Cartwright P."/>
            <person name="Bartholomew J.L."/>
            <person name="Huchon D."/>
        </authorList>
    </citation>
    <scope>NUCLEOTIDE SEQUENCE</scope>
    <source>
        <strain evidence="7">Hz1</strain>
        <tissue evidence="7">Whole</tissue>
    </source>
</reference>
<dbReference type="GO" id="GO:0000398">
    <property type="term" value="P:mRNA splicing, via spliceosome"/>
    <property type="evidence" value="ECO:0007669"/>
    <property type="project" value="TreeGrafter"/>
</dbReference>
<evidence type="ECO:0000313" key="7">
    <source>
        <dbReference type="EMBL" id="NDJ92392.1"/>
    </source>
</evidence>
<dbReference type="EMBL" id="GHBP01000606">
    <property type="protein sequence ID" value="NDJ92392.1"/>
    <property type="molecule type" value="Transcribed_RNA"/>
</dbReference>
<proteinExistence type="inferred from homology"/>
<dbReference type="AlphaFoldDB" id="A0A6G3MED6"/>
<name>A0A6G3MED6_HENSL</name>
<sequence>MRVQYMIEVMFAVRKDKYKDYEIIAKELDLVEEEDQITHLLRLNDQGSTEDELNVFIYDPLYEDTENKYHEIKTDILGSSSDEELNEEEENEIEHDIQEEISDSQPIIDQTFTNTINLRRTIYLLVQSSLDFEECAHKLLKMKLMPAQEHEFCSMLMDCCIQQRTYEKFYGLLCERLCLLKKEFMECFMSLYKEHYETCHRLDSVKLRNASLLFAHLLYSDAIPWTVVRLFVKMLRFWK</sequence>
<dbReference type="InterPro" id="IPR016024">
    <property type="entry name" value="ARM-type_fold"/>
</dbReference>
<evidence type="ECO:0000256" key="3">
    <source>
        <dbReference type="ARBA" id="ARBA00022664"/>
    </source>
</evidence>
<dbReference type="PANTHER" id="PTHR18034:SF3">
    <property type="entry name" value="PRE-MRNA-SPLICING FACTOR CWC22 HOMOLOG"/>
    <property type="match status" value="1"/>
</dbReference>
<keyword evidence="3" id="KW-0507">mRNA processing</keyword>
<dbReference type="Gene3D" id="1.25.40.180">
    <property type="match status" value="1"/>
</dbReference>
<dbReference type="Pfam" id="PF02847">
    <property type="entry name" value="MA3"/>
    <property type="match status" value="1"/>
</dbReference>
<dbReference type="PANTHER" id="PTHR18034">
    <property type="entry name" value="CELL CYCLE CONTROL PROTEIN CWF22-RELATED"/>
    <property type="match status" value="1"/>
</dbReference>
<protein>
    <submittedName>
        <fullName evidence="7">Pre-mRNA-splicing factor CWC22 homolog (Trinotate prediction)</fullName>
    </submittedName>
</protein>
<evidence type="ECO:0000256" key="2">
    <source>
        <dbReference type="ARBA" id="ARBA00006856"/>
    </source>
</evidence>
<dbReference type="PROSITE" id="PS51366">
    <property type="entry name" value="MI"/>
    <property type="match status" value="1"/>
</dbReference>
<dbReference type="SMART" id="SM00544">
    <property type="entry name" value="MA3"/>
    <property type="match status" value="1"/>
</dbReference>
<feature type="domain" description="MI" evidence="6">
    <location>
        <begin position="117"/>
        <end position="233"/>
    </location>
</feature>
<keyword evidence="4" id="KW-0508">mRNA splicing</keyword>
<dbReference type="InterPro" id="IPR050781">
    <property type="entry name" value="CWC22_splicing_factor"/>
</dbReference>
<comment type="similarity">
    <text evidence="2">Belongs to the CWC22 family.</text>
</comment>
<evidence type="ECO:0000259" key="6">
    <source>
        <dbReference type="PROSITE" id="PS51366"/>
    </source>
</evidence>
<dbReference type="InterPro" id="IPR003891">
    <property type="entry name" value="Initiation_fac_eIF4g_MI"/>
</dbReference>
<evidence type="ECO:0000256" key="1">
    <source>
        <dbReference type="ARBA" id="ARBA00004123"/>
    </source>
</evidence>
<dbReference type="SUPFAM" id="SSF48371">
    <property type="entry name" value="ARM repeat"/>
    <property type="match status" value="1"/>
</dbReference>
<dbReference type="GO" id="GO:0003723">
    <property type="term" value="F:RNA binding"/>
    <property type="evidence" value="ECO:0007669"/>
    <property type="project" value="TreeGrafter"/>
</dbReference>
<keyword evidence="5" id="KW-0539">Nucleus</keyword>
<organism evidence="7">
    <name type="scientific">Henneguya salminicola</name>
    <name type="common">Myxosporean</name>
    <dbReference type="NCBI Taxonomy" id="69463"/>
    <lineage>
        <taxon>Eukaryota</taxon>
        <taxon>Metazoa</taxon>
        <taxon>Cnidaria</taxon>
        <taxon>Myxozoa</taxon>
        <taxon>Myxosporea</taxon>
        <taxon>Bivalvulida</taxon>
        <taxon>Platysporina</taxon>
        <taxon>Myxobolidae</taxon>
        <taxon>Henneguya</taxon>
    </lineage>
</organism>
<evidence type="ECO:0000256" key="5">
    <source>
        <dbReference type="ARBA" id="ARBA00023242"/>
    </source>
</evidence>